<dbReference type="InterPro" id="IPR001179">
    <property type="entry name" value="PPIase_FKBP_dom"/>
</dbReference>
<name>K2K9Q1_9GAMM</name>
<dbReference type="FunFam" id="3.10.50.40:FF:000006">
    <property type="entry name" value="Peptidyl-prolyl cis-trans isomerase"/>
    <property type="match status" value="1"/>
</dbReference>
<protein>
    <recommendedName>
        <fullName evidence="6">Peptidyl-prolyl cis-trans isomerase</fullName>
        <ecNumber evidence="6">5.2.1.8</ecNumber>
    </recommendedName>
</protein>
<comment type="catalytic activity">
    <reaction evidence="1 5 6">
        <text>[protein]-peptidylproline (omega=180) = [protein]-peptidylproline (omega=0)</text>
        <dbReference type="Rhea" id="RHEA:16237"/>
        <dbReference type="Rhea" id="RHEA-COMP:10747"/>
        <dbReference type="Rhea" id="RHEA-COMP:10748"/>
        <dbReference type="ChEBI" id="CHEBI:83833"/>
        <dbReference type="ChEBI" id="CHEBI:83834"/>
        <dbReference type="EC" id="5.2.1.8"/>
    </reaction>
</comment>
<keyword evidence="4 5" id="KW-0413">Isomerase</keyword>
<keyword evidence="10" id="KW-1185">Reference proteome</keyword>
<sequence>MKHIAKPLALSAIALTVVACSKQEPYPVSEQKLENQQDKQAYALGASVGSFVAANLDRQEEADLVLDRNVVIAGFVDAVKDSSKLSDKEAEDLLNELREQAVKQRQEVLGAKAKKEGEDYLAENAKRDGVKVTDSGLQYEVLREGDGAQPQADDFVEVHYKGTLVNGDVFDSSYERQKPTVLALNRVISGWTEGLQLMKVGAKYRFVIPAELAYGDREMGGGDIPPNSTLIFEVELLDIKNPEQDSGE</sequence>
<gene>
    <name evidence="9" type="ORF">A10D4_05652</name>
</gene>
<dbReference type="Proteomes" id="UP000014115">
    <property type="component" value="Unassembled WGS sequence"/>
</dbReference>
<dbReference type="PROSITE" id="PS51257">
    <property type="entry name" value="PROKAR_LIPOPROTEIN"/>
    <property type="match status" value="1"/>
</dbReference>
<evidence type="ECO:0000256" key="1">
    <source>
        <dbReference type="ARBA" id="ARBA00000971"/>
    </source>
</evidence>
<comment type="caution">
    <text evidence="9">The sequence shown here is derived from an EMBL/GenBank/DDBJ whole genome shotgun (WGS) entry which is preliminary data.</text>
</comment>
<dbReference type="InterPro" id="IPR036944">
    <property type="entry name" value="PPIase_FKBP_N_sf"/>
</dbReference>
<reference evidence="9 10" key="1">
    <citation type="journal article" date="2012" name="J. Bacteriol.">
        <title>Genome Sequence of Idiomarina xiamenensis Type Strain 10-D-4.</title>
        <authorList>
            <person name="Lai Q."/>
            <person name="Wang L."/>
            <person name="Wang W."/>
            <person name="Shao Z."/>
        </authorList>
    </citation>
    <scope>NUCLEOTIDE SEQUENCE [LARGE SCALE GENOMIC DNA]</scope>
    <source>
        <strain evidence="9 10">10-D-4</strain>
    </source>
</reference>
<dbReference type="AlphaFoldDB" id="K2K9Q1"/>
<dbReference type="RefSeq" id="WP_008488277.1">
    <property type="nucleotide sequence ID" value="NZ_AMRG01000005.1"/>
</dbReference>
<dbReference type="Pfam" id="PF00254">
    <property type="entry name" value="FKBP_C"/>
    <property type="match status" value="1"/>
</dbReference>
<dbReference type="PROSITE" id="PS50059">
    <property type="entry name" value="FKBP_PPIASE"/>
    <property type="match status" value="1"/>
</dbReference>
<dbReference type="NCBIfam" id="NF008150">
    <property type="entry name" value="PRK10902.1"/>
    <property type="match status" value="1"/>
</dbReference>
<evidence type="ECO:0000256" key="3">
    <source>
        <dbReference type="ARBA" id="ARBA00023110"/>
    </source>
</evidence>
<dbReference type="eggNOG" id="COG0545">
    <property type="taxonomic scope" value="Bacteria"/>
</dbReference>
<dbReference type="PANTHER" id="PTHR43811">
    <property type="entry name" value="FKBP-TYPE PEPTIDYL-PROLYL CIS-TRANS ISOMERASE FKPA"/>
    <property type="match status" value="1"/>
</dbReference>
<dbReference type="STRING" id="740709.A10D4_05652"/>
<accession>K2K9Q1</accession>
<dbReference type="InterPro" id="IPR000774">
    <property type="entry name" value="PPIase_FKBP_N"/>
</dbReference>
<evidence type="ECO:0000313" key="10">
    <source>
        <dbReference type="Proteomes" id="UP000014115"/>
    </source>
</evidence>
<dbReference type="InterPro" id="IPR046357">
    <property type="entry name" value="PPIase_dom_sf"/>
</dbReference>
<feature type="domain" description="PPIase FKBP-type" evidence="8">
    <location>
        <begin position="153"/>
        <end position="240"/>
    </location>
</feature>
<evidence type="ECO:0000256" key="4">
    <source>
        <dbReference type="ARBA" id="ARBA00023235"/>
    </source>
</evidence>
<dbReference type="PANTHER" id="PTHR43811:SF19">
    <property type="entry name" value="39 KDA FK506-BINDING NUCLEAR PROTEIN"/>
    <property type="match status" value="1"/>
</dbReference>
<evidence type="ECO:0000313" key="9">
    <source>
        <dbReference type="EMBL" id="EKE84528.1"/>
    </source>
</evidence>
<dbReference type="Pfam" id="PF01346">
    <property type="entry name" value="FKBP_N"/>
    <property type="match status" value="1"/>
</dbReference>
<dbReference type="GO" id="GO:0003755">
    <property type="term" value="F:peptidyl-prolyl cis-trans isomerase activity"/>
    <property type="evidence" value="ECO:0007669"/>
    <property type="project" value="UniProtKB-UniRule"/>
</dbReference>
<evidence type="ECO:0000256" key="7">
    <source>
        <dbReference type="SAM" id="Coils"/>
    </source>
</evidence>
<dbReference type="Gene3D" id="3.10.50.40">
    <property type="match status" value="1"/>
</dbReference>
<keyword evidence="7" id="KW-0175">Coiled coil</keyword>
<proteinExistence type="inferred from homology"/>
<evidence type="ECO:0000256" key="5">
    <source>
        <dbReference type="PROSITE-ProRule" id="PRU00277"/>
    </source>
</evidence>
<comment type="similarity">
    <text evidence="2 6">Belongs to the FKBP-type PPIase family.</text>
</comment>
<dbReference type="PATRIC" id="fig|740709.3.peg.1153"/>
<evidence type="ECO:0000256" key="6">
    <source>
        <dbReference type="RuleBase" id="RU003915"/>
    </source>
</evidence>
<dbReference type="Gene3D" id="1.10.287.460">
    <property type="entry name" value="Peptidyl-prolyl cis-trans isomerase, FKBP-type, N-terminal domain"/>
    <property type="match status" value="1"/>
</dbReference>
<dbReference type="EMBL" id="AMRG01000005">
    <property type="protein sequence ID" value="EKE84528.1"/>
    <property type="molecule type" value="Genomic_DNA"/>
</dbReference>
<dbReference type="GO" id="GO:0006457">
    <property type="term" value="P:protein folding"/>
    <property type="evidence" value="ECO:0007669"/>
    <property type="project" value="InterPro"/>
</dbReference>
<organism evidence="9 10">
    <name type="scientific">Idiomarina xiamenensis 10-D-4</name>
    <dbReference type="NCBI Taxonomy" id="740709"/>
    <lineage>
        <taxon>Bacteria</taxon>
        <taxon>Pseudomonadati</taxon>
        <taxon>Pseudomonadota</taxon>
        <taxon>Gammaproteobacteria</taxon>
        <taxon>Alteromonadales</taxon>
        <taxon>Idiomarinaceae</taxon>
        <taxon>Idiomarina</taxon>
    </lineage>
</organism>
<feature type="coiled-coil region" evidence="7">
    <location>
        <begin position="87"/>
        <end position="114"/>
    </location>
</feature>
<dbReference type="EC" id="5.2.1.8" evidence="6"/>
<keyword evidence="3 5" id="KW-0697">Rotamase</keyword>
<evidence type="ECO:0000256" key="2">
    <source>
        <dbReference type="ARBA" id="ARBA00006577"/>
    </source>
</evidence>
<dbReference type="OrthoDB" id="9814548at2"/>
<evidence type="ECO:0000259" key="8">
    <source>
        <dbReference type="PROSITE" id="PS50059"/>
    </source>
</evidence>
<dbReference type="SUPFAM" id="SSF54534">
    <property type="entry name" value="FKBP-like"/>
    <property type="match status" value="1"/>
</dbReference>